<dbReference type="InterPro" id="IPR025997">
    <property type="entry name" value="SBP_2_dom"/>
</dbReference>
<evidence type="ECO:0000259" key="8">
    <source>
        <dbReference type="Pfam" id="PF13407"/>
    </source>
</evidence>
<dbReference type="EMBL" id="WBKH01000013">
    <property type="protein sequence ID" value="KAB1476771.1"/>
    <property type="molecule type" value="Genomic_DNA"/>
</dbReference>
<dbReference type="AlphaFoldDB" id="A0A833FGM1"/>
<feature type="signal peptide" evidence="7">
    <location>
        <begin position="1"/>
        <end position="21"/>
    </location>
</feature>
<dbReference type="Pfam" id="PF13407">
    <property type="entry name" value="Peripla_BP_4"/>
    <property type="match status" value="1"/>
</dbReference>
<evidence type="ECO:0000256" key="4">
    <source>
        <dbReference type="ARBA" id="ARBA00022729"/>
    </source>
</evidence>
<dbReference type="Proteomes" id="UP000434554">
    <property type="component" value="Unassembled WGS sequence"/>
</dbReference>
<dbReference type="Gene3D" id="3.40.50.2300">
    <property type="match status" value="2"/>
</dbReference>
<proteinExistence type="inferred from homology"/>
<dbReference type="GO" id="GO:0046872">
    <property type="term" value="F:metal ion binding"/>
    <property type="evidence" value="ECO:0007669"/>
    <property type="project" value="UniProtKB-KW"/>
</dbReference>
<sequence length="345" mass="37608">MKKAWKAAMLATFAVGTLVMAGCGSDSTSGGGDLPQVGVAIYKFDDTFMSGVRARIDADAKGKAKVDIVDSQNSQPTQNEKVDLFLNKKYKAIGVNIVDRPAAGRIIDKAKTANVPVVFLNREPLKEDMAKWDKVYYVGAKAEQSGEMQGKILADYFKKHPEAYKSKDNVLHYVLIKGEPGHQDAELRSKYVIESLKKEGIQVEEVAQDTAMWDRVKGQEKMAAFLSSYGDKIDAVIANNDDMALGAIEALKAAGYFKDGKYMPVVGVDATAPAVQALKDGTLLGTVLNNAKKQGDAVFNLMLVLAKGETPNKDNVGFDIVDKQYIWVPYEIVTKENADQILGDK</sequence>
<dbReference type="RefSeq" id="WP_127008762.1">
    <property type="nucleotide sequence ID" value="NZ_RQUZ01000017.1"/>
</dbReference>
<comment type="caution">
    <text evidence="9">The sequence shown here is derived from an EMBL/GenBank/DDBJ whole genome shotgun (WGS) entry which is preliminary data.</text>
</comment>
<comment type="similarity">
    <text evidence="2">Belongs to the bacterial solute-binding protein 2 family.</text>
</comment>
<organism evidence="9 10">
    <name type="scientific">Veillonella seminalis</name>
    <dbReference type="NCBI Taxonomy" id="1502943"/>
    <lineage>
        <taxon>Bacteria</taxon>
        <taxon>Bacillati</taxon>
        <taxon>Bacillota</taxon>
        <taxon>Negativicutes</taxon>
        <taxon>Veillonellales</taxon>
        <taxon>Veillonellaceae</taxon>
        <taxon>Veillonella</taxon>
    </lineage>
</organism>
<accession>A0A833FGM1</accession>
<keyword evidence="4 7" id="KW-0732">Signal</keyword>
<evidence type="ECO:0000256" key="5">
    <source>
        <dbReference type="ARBA" id="ARBA00034323"/>
    </source>
</evidence>
<evidence type="ECO:0000313" key="10">
    <source>
        <dbReference type="Proteomes" id="UP000434554"/>
    </source>
</evidence>
<protein>
    <recommendedName>
        <fullName evidence="6">D-galactose/methyl-galactoside binding periplasmic protein MglB</fullName>
    </recommendedName>
</protein>
<dbReference type="GO" id="GO:0030246">
    <property type="term" value="F:carbohydrate binding"/>
    <property type="evidence" value="ECO:0007669"/>
    <property type="project" value="InterPro"/>
</dbReference>
<feature type="chain" id="PRO_5032382419" description="D-galactose/methyl-galactoside binding periplasmic protein MglB" evidence="7">
    <location>
        <begin position="22"/>
        <end position="345"/>
    </location>
</feature>
<evidence type="ECO:0000256" key="6">
    <source>
        <dbReference type="ARBA" id="ARBA00034344"/>
    </source>
</evidence>
<evidence type="ECO:0000256" key="3">
    <source>
        <dbReference type="ARBA" id="ARBA00022723"/>
    </source>
</evidence>
<name>A0A833FGM1_9FIRM</name>
<feature type="domain" description="Periplasmic binding protein" evidence="8">
    <location>
        <begin position="37"/>
        <end position="309"/>
    </location>
</feature>
<dbReference type="InterPro" id="IPR028082">
    <property type="entry name" value="Peripla_BP_I"/>
</dbReference>
<evidence type="ECO:0000313" key="9">
    <source>
        <dbReference type="EMBL" id="KAB1476771.1"/>
    </source>
</evidence>
<dbReference type="GO" id="GO:0030313">
    <property type="term" value="C:cell envelope"/>
    <property type="evidence" value="ECO:0007669"/>
    <property type="project" value="UniProtKB-SubCell"/>
</dbReference>
<evidence type="ECO:0000256" key="2">
    <source>
        <dbReference type="ARBA" id="ARBA00007639"/>
    </source>
</evidence>
<evidence type="ECO:0000256" key="7">
    <source>
        <dbReference type="SAM" id="SignalP"/>
    </source>
</evidence>
<dbReference type="InterPro" id="IPR044085">
    <property type="entry name" value="MglB-like_PBP1"/>
</dbReference>
<gene>
    <name evidence="9" type="ORF">F8R14_10415</name>
</gene>
<dbReference type="CDD" id="cd01539">
    <property type="entry name" value="PBP1_GGBP"/>
    <property type="match status" value="1"/>
</dbReference>
<reference evidence="9 10" key="1">
    <citation type="submission" date="2019-09" db="EMBL/GenBank/DDBJ databases">
        <title>Draft genome sequence of 3 type strains from the CCUG.</title>
        <authorList>
            <person name="Pineiro-Iglesias B."/>
            <person name="Tunovic T."/>
            <person name="Unosson C."/>
            <person name="Inganas E."/>
            <person name="Ohlen M."/>
            <person name="Cardew S."/>
            <person name="Jensie-Markopoulos S."/>
            <person name="Salva-Serra F."/>
            <person name="Jaen-Luchoro D."/>
            <person name="Karlsson R."/>
            <person name="Svensson-Stadler L."/>
            <person name="Chun J."/>
            <person name="Moore E."/>
        </authorList>
    </citation>
    <scope>NUCLEOTIDE SEQUENCE [LARGE SCALE GENOMIC DNA]</scope>
    <source>
        <strain evidence="9 10">CCUG 65427</strain>
    </source>
</reference>
<dbReference type="SUPFAM" id="SSF53822">
    <property type="entry name" value="Periplasmic binding protein-like I"/>
    <property type="match status" value="1"/>
</dbReference>
<comment type="subunit">
    <text evidence="5">The ABC transporter complex is composed of one ATP-binding protein (MglA), two transmembrane proteins (MglC) and a solute-binding protein (MglB).</text>
</comment>
<comment type="subcellular location">
    <subcellularLocation>
        <location evidence="1">Cell envelope</location>
    </subcellularLocation>
</comment>
<dbReference type="PANTHER" id="PTHR46847">
    <property type="entry name" value="D-ALLOSE-BINDING PERIPLASMIC PROTEIN-RELATED"/>
    <property type="match status" value="1"/>
</dbReference>
<dbReference type="PROSITE" id="PS51257">
    <property type="entry name" value="PROKAR_LIPOPROTEIN"/>
    <property type="match status" value="1"/>
</dbReference>
<dbReference type="PANTHER" id="PTHR46847:SF1">
    <property type="entry name" value="D-ALLOSE-BINDING PERIPLASMIC PROTEIN-RELATED"/>
    <property type="match status" value="1"/>
</dbReference>
<keyword evidence="3" id="KW-0479">Metal-binding</keyword>
<dbReference type="GeneID" id="83056042"/>
<evidence type="ECO:0000256" key="1">
    <source>
        <dbReference type="ARBA" id="ARBA00004196"/>
    </source>
</evidence>